<organism evidence="2 3">
    <name type="scientific">Limnobacter thiooxidans</name>
    <dbReference type="NCBI Taxonomy" id="131080"/>
    <lineage>
        <taxon>Bacteria</taxon>
        <taxon>Pseudomonadati</taxon>
        <taxon>Pseudomonadota</taxon>
        <taxon>Betaproteobacteria</taxon>
        <taxon>Burkholderiales</taxon>
        <taxon>Burkholderiaceae</taxon>
        <taxon>Limnobacter</taxon>
    </lineage>
</organism>
<dbReference type="AlphaFoldDB" id="A0AA86JM10"/>
<dbReference type="EMBL" id="AP028947">
    <property type="protein sequence ID" value="BET27157.1"/>
    <property type="molecule type" value="Genomic_DNA"/>
</dbReference>
<evidence type="ECO:0000313" key="2">
    <source>
        <dbReference type="EMBL" id="BET27157.1"/>
    </source>
</evidence>
<reference evidence="2 3" key="1">
    <citation type="submission" date="2023-10" db="EMBL/GenBank/DDBJ databases">
        <title>Complete Genome Sequence of Limnobacter thiooxidans CS-K2T, Isolated from freshwater lake sediments in Bavaria, Germany.</title>
        <authorList>
            <person name="Naruki M."/>
            <person name="Watanabe A."/>
            <person name="Warashina T."/>
            <person name="Morita T."/>
            <person name="Arakawa K."/>
        </authorList>
    </citation>
    <scope>NUCLEOTIDE SEQUENCE [LARGE SCALE GENOMIC DNA]</scope>
    <source>
        <strain evidence="2 3">CS-K2</strain>
    </source>
</reference>
<name>A0AA86JM10_9BURK</name>
<evidence type="ECO:0000313" key="3">
    <source>
        <dbReference type="Proteomes" id="UP001329151"/>
    </source>
</evidence>
<keyword evidence="3" id="KW-1185">Reference proteome</keyword>
<gene>
    <name evidence="2" type="ORF">RGQ30_26580</name>
</gene>
<dbReference type="Proteomes" id="UP001329151">
    <property type="component" value="Chromosome"/>
</dbReference>
<proteinExistence type="predicted"/>
<keyword evidence="1" id="KW-0812">Transmembrane</keyword>
<keyword evidence="1" id="KW-1133">Transmembrane helix</keyword>
<dbReference type="KEGG" id="lto:RGQ30_26580"/>
<evidence type="ECO:0000256" key="1">
    <source>
        <dbReference type="SAM" id="Phobius"/>
    </source>
</evidence>
<keyword evidence="1" id="KW-0472">Membrane</keyword>
<dbReference type="RefSeq" id="WP_130557737.1">
    <property type="nucleotide sequence ID" value="NZ_AP028947.1"/>
</dbReference>
<sequence length="85" mass="9639">MAAHLKKLAAAAIQCAAIILAPSYENWLGFLPWIFIVFGFLVVDIEKSGKIYPYDSLSVKSFLSNRWMAFILIYMLWQSSAYVSV</sequence>
<feature type="transmembrane region" description="Helical" evidence="1">
    <location>
        <begin position="27"/>
        <end position="45"/>
    </location>
</feature>
<feature type="transmembrane region" description="Helical" evidence="1">
    <location>
        <begin position="57"/>
        <end position="77"/>
    </location>
</feature>
<accession>A0AA86JM10</accession>
<protein>
    <submittedName>
        <fullName evidence="2">Uncharacterized protein</fullName>
    </submittedName>
</protein>